<protein>
    <submittedName>
        <fullName evidence="3">CpaD family pilus assembly protein</fullName>
    </submittedName>
</protein>
<dbReference type="InterPro" id="IPR019027">
    <property type="entry name" value="Pilus_biogenesis_CpaD-related"/>
</dbReference>
<dbReference type="InterPro" id="IPR013361">
    <property type="entry name" value="Pilus_CpaD"/>
</dbReference>
<dbReference type="NCBIfam" id="TIGR02522">
    <property type="entry name" value="pilus_cpaD"/>
    <property type="match status" value="1"/>
</dbReference>
<gene>
    <name evidence="3" type="ORF">M8231_13280</name>
</gene>
<evidence type="ECO:0000313" key="3">
    <source>
        <dbReference type="EMBL" id="URI14771.1"/>
    </source>
</evidence>
<sequence>MNRTVLLMLLAAGAGLSACATADDAAAPPPLNALSRYVLQVEPGVDRIALAVHEEGLSGNQHAALGALVGRFAREGAEVIRVEAPSGNDPAAARAAWGVRDALAGMGVPAERVLVMAYDAPDPRAPVLAGFETLRAHVPNCAAVGGSGQIGYSNQPTSDFGCAVTANLAAQIANPRDIVAPRGMDAPDMGRRSKVFDTYRAGQRTAAPQEELVDGQVSRAVD</sequence>
<dbReference type="PROSITE" id="PS51257">
    <property type="entry name" value="PROKAR_LIPOPROTEIN"/>
    <property type="match status" value="1"/>
</dbReference>
<dbReference type="EMBL" id="CP097649">
    <property type="protein sequence ID" value="URI14771.1"/>
    <property type="molecule type" value="Genomic_DNA"/>
</dbReference>
<feature type="chain" id="PRO_5045149969" evidence="2">
    <location>
        <begin position="23"/>
        <end position="222"/>
    </location>
</feature>
<evidence type="ECO:0000256" key="2">
    <source>
        <dbReference type="SAM" id="SignalP"/>
    </source>
</evidence>
<organism evidence="3 4">
    <name type="scientific">Brevundimonas albigilva</name>
    <dbReference type="NCBI Taxonomy" id="1312364"/>
    <lineage>
        <taxon>Bacteria</taxon>
        <taxon>Pseudomonadati</taxon>
        <taxon>Pseudomonadota</taxon>
        <taxon>Alphaproteobacteria</taxon>
        <taxon>Caulobacterales</taxon>
        <taxon>Caulobacteraceae</taxon>
        <taxon>Brevundimonas</taxon>
    </lineage>
</organism>
<feature type="signal peptide" evidence="2">
    <location>
        <begin position="1"/>
        <end position="22"/>
    </location>
</feature>
<dbReference type="Proteomes" id="UP001055429">
    <property type="component" value="Chromosome"/>
</dbReference>
<dbReference type="Pfam" id="PF09476">
    <property type="entry name" value="Pilus_CpaD"/>
    <property type="match status" value="1"/>
</dbReference>
<keyword evidence="2" id="KW-0732">Signal</keyword>
<dbReference type="RefSeq" id="WP_250201688.1">
    <property type="nucleotide sequence ID" value="NZ_CP097649.1"/>
</dbReference>
<evidence type="ECO:0000256" key="1">
    <source>
        <dbReference type="SAM" id="MobiDB-lite"/>
    </source>
</evidence>
<accession>A0ABY4SIF6</accession>
<evidence type="ECO:0000313" key="4">
    <source>
        <dbReference type="Proteomes" id="UP001055429"/>
    </source>
</evidence>
<reference evidence="3" key="1">
    <citation type="submission" date="2022-05" db="EMBL/GenBank/DDBJ databases">
        <title>Brevundimonas albigilva TT17 genome sequence.</title>
        <authorList>
            <person name="Lee K."/>
            <person name="Son H."/>
        </authorList>
    </citation>
    <scope>NUCLEOTIDE SEQUENCE</scope>
    <source>
        <strain evidence="3">TT17</strain>
    </source>
</reference>
<feature type="region of interest" description="Disordered" evidence="1">
    <location>
        <begin position="203"/>
        <end position="222"/>
    </location>
</feature>
<proteinExistence type="predicted"/>
<keyword evidence="4" id="KW-1185">Reference proteome</keyword>
<name>A0ABY4SIF6_9CAUL</name>